<evidence type="ECO:0000313" key="1">
    <source>
        <dbReference type="EMBL" id="EWY35820.1"/>
    </source>
</evidence>
<gene>
    <name evidence="1" type="ORF">N825_34225</name>
</gene>
<reference evidence="1 2" key="1">
    <citation type="submission" date="2013-08" db="EMBL/GenBank/DDBJ databases">
        <title>The genome sequence of Skermanella stibiiresistens.</title>
        <authorList>
            <person name="Zhu W."/>
            <person name="Wang G."/>
        </authorList>
    </citation>
    <scope>NUCLEOTIDE SEQUENCE [LARGE SCALE GENOMIC DNA]</scope>
    <source>
        <strain evidence="1 2">SB22</strain>
    </source>
</reference>
<name>W9GPK2_9PROT</name>
<protein>
    <submittedName>
        <fullName evidence="1">Uncharacterized protein</fullName>
    </submittedName>
</protein>
<sequence length="34" mass="3663">MVGCLATAPRLTVFPTIASTESLSRQQVVIVMSR</sequence>
<evidence type="ECO:0000313" key="2">
    <source>
        <dbReference type="Proteomes" id="UP000019486"/>
    </source>
</evidence>
<dbReference type="AlphaFoldDB" id="W9GPK2"/>
<dbReference type="Proteomes" id="UP000019486">
    <property type="component" value="Unassembled WGS sequence"/>
</dbReference>
<proteinExistence type="predicted"/>
<comment type="caution">
    <text evidence="1">The sequence shown here is derived from an EMBL/GenBank/DDBJ whole genome shotgun (WGS) entry which is preliminary data.</text>
</comment>
<accession>W9GPK2</accession>
<dbReference type="EMBL" id="AVFL01000067">
    <property type="protein sequence ID" value="EWY35820.1"/>
    <property type="molecule type" value="Genomic_DNA"/>
</dbReference>
<organism evidence="1 2">
    <name type="scientific">Skermanella stibiiresistens SB22</name>
    <dbReference type="NCBI Taxonomy" id="1385369"/>
    <lineage>
        <taxon>Bacteria</taxon>
        <taxon>Pseudomonadati</taxon>
        <taxon>Pseudomonadota</taxon>
        <taxon>Alphaproteobacteria</taxon>
        <taxon>Rhodospirillales</taxon>
        <taxon>Azospirillaceae</taxon>
        <taxon>Skermanella</taxon>
    </lineage>
</organism>
<keyword evidence="2" id="KW-1185">Reference proteome</keyword>